<reference evidence="1 2" key="1">
    <citation type="journal article" date="2023" name="Sci. Data">
        <title>Genome assembly of the Korean intertidal mud-creeper Batillaria attramentaria.</title>
        <authorList>
            <person name="Patra A.K."/>
            <person name="Ho P.T."/>
            <person name="Jun S."/>
            <person name="Lee S.J."/>
            <person name="Kim Y."/>
            <person name="Won Y.J."/>
        </authorList>
    </citation>
    <scope>NUCLEOTIDE SEQUENCE [LARGE SCALE GENOMIC DNA]</scope>
    <source>
        <strain evidence="1">Wonlab-2016</strain>
    </source>
</reference>
<dbReference type="AlphaFoldDB" id="A0ABD0JW53"/>
<dbReference type="EMBL" id="JACVVK020000316">
    <property type="protein sequence ID" value="KAK7478813.1"/>
    <property type="molecule type" value="Genomic_DNA"/>
</dbReference>
<sequence>MKHVQSVKNSGYGSTDLVGVPCFGSWPVVIVFAVCGRQRTCVTSPVDFVVNTTVTTQVTRFKSQDKETACVFTGTERLQHPFTLY</sequence>
<keyword evidence="2" id="KW-1185">Reference proteome</keyword>
<gene>
    <name evidence="1" type="ORF">BaRGS_00029912</name>
</gene>
<evidence type="ECO:0000313" key="1">
    <source>
        <dbReference type="EMBL" id="KAK7478813.1"/>
    </source>
</evidence>
<protein>
    <submittedName>
        <fullName evidence="1">Uncharacterized protein</fullName>
    </submittedName>
</protein>
<comment type="caution">
    <text evidence="1">The sequence shown here is derived from an EMBL/GenBank/DDBJ whole genome shotgun (WGS) entry which is preliminary data.</text>
</comment>
<evidence type="ECO:0000313" key="2">
    <source>
        <dbReference type="Proteomes" id="UP001519460"/>
    </source>
</evidence>
<dbReference type="Proteomes" id="UP001519460">
    <property type="component" value="Unassembled WGS sequence"/>
</dbReference>
<name>A0ABD0JW53_9CAEN</name>
<organism evidence="1 2">
    <name type="scientific">Batillaria attramentaria</name>
    <dbReference type="NCBI Taxonomy" id="370345"/>
    <lineage>
        <taxon>Eukaryota</taxon>
        <taxon>Metazoa</taxon>
        <taxon>Spiralia</taxon>
        <taxon>Lophotrochozoa</taxon>
        <taxon>Mollusca</taxon>
        <taxon>Gastropoda</taxon>
        <taxon>Caenogastropoda</taxon>
        <taxon>Sorbeoconcha</taxon>
        <taxon>Cerithioidea</taxon>
        <taxon>Batillariidae</taxon>
        <taxon>Batillaria</taxon>
    </lineage>
</organism>
<accession>A0ABD0JW53</accession>
<proteinExistence type="predicted"/>